<dbReference type="GO" id="GO:0004803">
    <property type="term" value="F:transposase activity"/>
    <property type="evidence" value="ECO:0007669"/>
    <property type="project" value="InterPro"/>
</dbReference>
<dbReference type="InterPro" id="IPR002686">
    <property type="entry name" value="Transposase_17"/>
</dbReference>
<feature type="domain" description="Transposase IS200-like" evidence="1">
    <location>
        <begin position="9"/>
        <end position="123"/>
    </location>
</feature>
<name>A0A2A9CU42_9ACTN</name>
<proteinExistence type="predicted"/>
<protein>
    <submittedName>
        <fullName evidence="2">REP element-mobilizing transposase RayT</fullName>
    </submittedName>
</protein>
<keyword evidence="3" id="KW-1185">Reference proteome</keyword>
<evidence type="ECO:0000313" key="2">
    <source>
        <dbReference type="EMBL" id="PFG17977.1"/>
    </source>
</evidence>
<dbReference type="InterPro" id="IPR036515">
    <property type="entry name" value="Transposase_17_sf"/>
</dbReference>
<dbReference type="GO" id="GO:0003677">
    <property type="term" value="F:DNA binding"/>
    <property type="evidence" value="ECO:0007669"/>
    <property type="project" value="InterPro"/>
</dbReference>
<sequence>MPRQRRKLSESGIHHVMMRGVNRCAIFLEEADYRRFLEVLSVAVRLSGCHVLAYCLMPNHVHLVLRTGEEQIGQVIKRVGVRYVGWFNLKYSRVGHLFQDRFRSEPVDSDAYLLVLLRYVWNNPVEAGIVGRAEDYPWSSRRHWELVRCVVDHAELERLIPADELNELGAEPSLSLGPRHRSGRRPRIADDDAQLLLVRVCGAADMHEFARLAAPAQRRAIRELFDRSVSYRQLAHLTGLSVTQVRRMQIAGQD</sequence>
<comment type="caution">
    <text evidence="2">The sequence shown here is derived from an EMBL/GenBank/DDBJ whole genome shotgun (WGS) entry which is preliminary data.</text>
</comment>
<organism evidence="2 3">
    <name type="scientific">Propionicimonas paludicola</name>
    <dbReference type="NCBI Taxonomy" id="185243"/>
    <lineage>
        <taxon>Bacteria</taxon>
        <taxon>Bacillati</taxon>
        <taxon>Actinomycetota</taxon>
        <taxon>Actinomycetes</taxon>
        <taxon>Propionibacteriales</taxon>
        <taxon>Nocardioidaceae</taxon>
        <taxon>Propionicimonas</taxon>
    </lineage>
</organism>
<dbReference type="AlphaFoldDB" id="A0A2A9CU42"/>
<dbReference type="OrthoDB" id="9814067at2"/>
<accession>A0A2A9CU42</accession>
<dbReference type="Pfam" id="PF01797">
    <property type="entry name" value="Y1_Tnp"/>
    <property type="match status" value="1"/>
</dbReference>
<reference evidence="2 3" key="1">
    <citation type="submission" date="2017-10" db="EMBL/GenBank/DDBJ databases">
        <title>Sequencing the genomes of 1000 actinobacteria strains.</title>
        <authorList>
            <person name="Klenk H.-P."/>
        </authorList>
    </citation>
    <scope>NUCLEOTIDE SEQUENCE [LARGE SCALE GENOMIC DNA]</scope>
    <source>
        <strain evidence="2 3">DSM 15597</strain>
    </source>
</reference>
<dbReference type="SUPFAM" id="SSF143422">
    <property type="entry name" value="Transposase IS200-like"/>
    <property type="match status" value="1"/>
</dbReference>
<dbReference type="GO" id="GO:0006313">
    <property type="term" value="P:DNA transposition"/>
    <property type="evidence" value="ECO:0007669"/>
    <property type="project" value="InterPro"/>
</dbReference>
<dbReference type="RefSeq" id="WP_098461369.1">
    <property type="nucleotide sequence ID" value="NZ_PDJC01000001.1"/>
</dbReference>
<dbReference type="Gene3D" id="3.30.70.1290">
    <property type="entry name" value="Transposase IS200-like"/>
    <property type="match status" value="1"/>
</dbReference>
<dbReference type="SMART" id="SM01321">
    <property type="entry name" value="Y1_Tnp"/>
    <property type="match status" value="1"/>
</dbReference>
<dbReference type="Proteomes" id="UP000226079">
    <property type="component" value="Unassembled WGS sequence"/>
</dbReference>
<evidence type="ECO:0000259" key="1">
    <source>
        <dbReference type="SMART" id="SM01321"/>
    </source>
</evidence>
<dbReference type="PANTHER" id="PTHR34322">
    <property type="entry name" value="TRANSPOSASE, Y1_TNP DOMAIN-CONTAINING"/>
    <property type="match status" value="1"/>
</dbReference>
<dbReference type="EMBL" id="PDJC01000001">
    <property type="protein sequence ID" value="PFG17977.1"/>
    <property type="molecule type" value="Genomic_DNA"/>
</dbReference>
<dbReference type="PANTHER" id="PTHR34322:SF2">
    <property type="entry name" value="TRANSPOSASE IS200-LIKE DOMAIN-CONTAINING PROTEIN"/>
    <property type="match status" value="1"/>
</dbReference>
<gene>
    <name evidence="2" type="ORF">ATK74_2557</name>
</gene>
<evidence type="ECO:0000313" key="3">
    <source>
        <dbReference type="Proteomes" id="UP000226079"/>
    </source>
</evidence>